<dbReference type="PANTHER" id="PTHR21141">
    <property type="entry name" value="60S ACIDIC RIBOSOMAL PROTEIN FAMILY MEMBER"/>
    <property type="match status" value="1"/>
</dbReference>
<evidence type="ECO:0008006" key="7">
    <source>
        <dbReference type="Google" id="ProtNLM"/>
    </source>
</evidence>
<proteinExistence type="inferred from homology"/>
<dbReference type="InterPro" id="IPR038716">
    <property type="entry name" value="P1/P2_N_sf"/>
</dbReference>
<evidence type="ECO:0000256" key="4">
    <source>
        <dbReference type="SAM" id="MobiDB-lite"/>
    </source>
</evidence>
<evidence type="ECO:0000313" key="6">
    <source>
        <dbReference type="Proteomes" id="UP001189429"/>
    </source>
</evidence>
<dbReference type="InterPro" id="IPR027534">
    <property type="entry name" value="Ribosomal_P1/P2"/>
</dbReference>
<name>A0ABN9XHE8_9DINO</name>
<feature type="compositionally biased region" description="Gly residues" evidence="4">
    <location>
        <begin position="72"/>
        <end position="91"/>
    </location>
</feature>
<organism evidence="5 6">
    <name type="scientific">Prorocentrum cordatum</name>
    <dbReference type="NCBI Taxonomy" id="2364126"/>
    <lineage>
        <taxon>Eukaryota</taxon>
        <taxon>Sar</taxon>
        <taxon>Alveolata</taxon>
        <taxon>Dinophyceae</taxon>
        <taxon>Prorocentrales</taxon>
        <taxon>Prorocentraceae</taxon>
        <taxon>Prorocentrum</taxon>
    </lineage>
</organism>
<reference evidence="5" key="1">
    <citation type="submission" date="2023-10" db="EMBL/GenBank/DDBJ databases">
        <authorList>
            <person name="Chen Y."/>
            <person name="Shah S."/>
            <person name="Dougan E. K."/>
            <person name="Thang M."/>
            <person name="Chan C."/>
        </authorList>
    </citation>
    <scope>NUCLEOTIDE SEQUENCE [LARGE SCALE GENOMIC DNA]</scope>
</reference>
<keyword evidence="3" id="KW-0687">Ribonucleoprotein</keyword>
<comment type="similarity">
    <text evidence="1">Belongs to the eukaryotic ribosomal protein P1/P2 family.</text>
</comment>
<comment type="caution">
    <text evidence="5">The sequence shown here is derived from an EMBL/GenBank/DDBJ whole genome shotgun (WGS) entry which is preliminary data.</text>
</comment>
<evidence type="ECO:0000256" key="2">
    <source>
        <dbReference type="ARBA" id="ARBA00022980"/>
    </source>
</evidence>
<feature type="compositionally biased region" description="Acidic residues" evidence="4">
    <location>
        <begin position="103"/>
        <end position="116"/>
    </location>
</feature>
<feature type="region of interest" description="Disordered" evidence="4">
    <location>
        <begin position="72"/>
        <end position="116"/>
    </location>
</feature>
<dbReference type="PANTHER" id="PTHR21141:SF5">
    <property type="entry name" value="LARGE RIBOSOMAL SUBUNIT PROTEIN P2"/>
    <property type="match status" value="1"/>
</dbReference>
<keyword evidence="2" id="KW-0689">Ribosomal protein</keyword>
<protein>
    <recommendedName>
        <fullName evidence="7">60S acidic ribosomal protein P2</fullName>
    </recommendedName>
</protein>
<sequence length="116" mass="11723">MAMKYLGSYMLAVLGGKESPTAEDVKLILEAGGIACEDEMLNRLIERMEGKKVHELIAEGSKKFAACGGGGGGGGGGGAPAAGGGGGGGDAGAEKKEEKKVVEEEEEEDVDFDLFG</sequence>
<keyword evidence="6" id="KW-1185">Reference proteome</keyword>
<accession>A0ABN9XHE8</accession>
<dbReference type="Gene3D" id="1.10.10.1410">
    <property type="match status" value="1"/>
</dbReference>
<dbReference type="Proteomes" id="UP001189429">
    <property type="component" value="Unassembled WGS sequence"/>
</dbReference>
<gene>
    <name evidence="5" type="ORF">PCOR1329_LOCUS75689</name>
</gene>
<dbReference type="EMBL" id="CAUYUJ010020346">
    <property type="protein sequence ID" value="CAK0897538.1"/>
    <property type="molecule type" value="Genomic_DNA"/>
</dbReference>
<evidence type="ECO:0000256" key="3">
    <source>
        <dbReference type="ARBA" id="ARBA00023274"/>
    </source>
</evidence>
<feature type="compositionally biased region" description="Basic and acidic residues" evidence="4">
    <location>
        <begin position="92"/>
        <end position="102"/>
    </location>
</feature>
<dbReference type="Pfam" id="PF00428">
    <property type="entry name" value="Ribosomal_60s"/>
    <property type="match status" value="1"/>
</dbReference>
<evidence type="ECO:0000313" key="5">
    <source>
        <dbReference type="EMBL" id="CAK0897538.1"/>
    </source>
</evidence>
<dbReference type="HAMAP" id="MF_01478">
    <property type="entry name" value="Ribosomal_L12_arch"/>
    <property type="match status" value="1"/>
</dbReference>
<dbReference type="CDD" id="cd05833">
    <property type="entry name" value="Ribosomal_P2"/>
    <property type="match status" value="1"/>
</dbReference>
<dbReference type="InterPro" id="IPR044076">
    <property type="entry name" value="Ribosomal_P2"/>
</dbReference>
<evidence type="ECO:0000256" key="1">
    <source>
        <dbReference type="ARBA" id="ARBA00005436"/>
    </source>
</evidence>